<protein>
    <submittedName>
        <fullName evidence="1">Uncharacterized protein</fullName>
    </submittedName>
</protein>
<proteinExistence type="predicted"/>
<reference evidence="1" key="1">
    <citation type="journal article" date="2023" name="G3 (Bethesda)">
        <title>Whole genome assembly and annotation of the endangered Caribbean coral Acropora cervicornis.</title>
        <authorList>
            <person name="Selwyn J.D."/>
            <person name="Vollmer S.V."/>
        </authorList>
    </citation>
    <scope>NUCLEOTIDE SEQUENCE</scope>
    <source>
        <strain evidence="1">K2</strain>
    </source>
</reference>
<gene>
    <name evidence="1" type="ORF">P5673_025359</name>
</gene>
<dbReference type="InterPro" id="IPR005312">
    <property type="entry name" value="DUF1759"/>
</dbReference>
<dbReference type="AlphaFoldDB" id="A0AAD9UXI0"/>
<dbReference type="Proteomes" id="UP001249851">
    <property type="component" value="Unassembled WGS sequence"/>
</dbReference>
<name>A0AAD9UXI0_ACRCE</name>
<reference evidence="1" key="2">
    <citation type="journal article" date="2023" name="Science">
        <title>Genomic signatures of disease resistance in endangered staghorn corals.</title>
        <authorList>
            <person name="Vollmer S.V."/>
            <person name="Selwyn J.D."/>
            <person name="Despard B.A."/>
            <person name="Roesel C.L."/>
        </authorList>
    </citation>
    <scope>NUCLEOTIDE SEQUENCE</scope>
    <source>
        <strain evidence="1">K2</strain>
    </source>
</reference>
<dbReference type="EMBL" id="JARQWQ010000078">
    <property type="protein sequence ID" value="KAK2553382.1"/>
    <property type="molecule type" value="Genomic_DNA"/>
</dbReference>
<keyword evidence="2" id="KW-1185">Reference proteome</keyword>
<dbReference type="Pfam" id="PF03564">
    <property type="entry name" value="DUF1759"/>
    <property type="match status" value="1"/>
</dbReference>
<comment type="caution">
    <text evidence="1">The sequence shown here is derived from an EMBL/GenBank/DDBJ whole genome shotgun (WGS) entry which is preliminary data.</text>
</comment>
<evidence type="ECO:0000313" key="2">
    <source>
        <dbReference type="Proteomes" id="UP001249851"/>
    </source>
</evidence>
<evidence type="ECO:0000313" key="1">
    <source>
        <dbReference type="EMBL" id="KAK2553382.1"/>
    </source>
</evidence>
<accession>A0AAD9UXI0</accession>
<sequence length="202" mass="22876">MEADFEGKESADHDCETLLEKLRSEMRVCKMQLTKLCSRLLRLTSREGDEQSLKRAEAEMEKVTTDTDREIATVKEFLTSLTVKASSMSDAESQGDPLEVKAPKSNITGGITTKFENFWATFESIVGETDEPAKYKMIRLKSCLEGKAEDAISRLGLSGEAYEEAKNTLKRRFGGGRRQLQNYLEEIKKIRPLQEGNIRNLR</sequence>
<organism evidence="1 2">
    <name type="scientific">Acropora cervicornis</name>
    <name type="common">Staghorn coral</name>
    <dbReference type="NCBI Taxonomy" id="6130"/>
    <lineage>
        <taxon>Eukaryota</taxon>
        <taxon>Metazoa</taxon>
        <taxon>Cnidaria</taxon>
        <taxon>Anthozoa</taxon>
        <taxon>Hexacorallia</taxon>
        <taxon>Scleractinia</taxon>
        <taxon>Astrocoeniina</taxon>
        <taxon>Acroporidae</taxon>
        <taxon>Acropora</taxon>
    </lineage>
</organism>